<feature type="repeat" description="PPR" evidence="2">
    <location>
        <begin position="516"/>
        <end position="550"/>
    </location>
</feature>
<dbReference type="Pfam" id="PF01535">
    <property type="entry name" value="PPR"/>
    <property type="match status" value="8"/>
</dbReference>
<comment type="caution">
    <text evidence="3">The sequence shown here is derived from an EMBL/GenBank/DDBJ whole genome shotgun (WGS) entry which is preliminary data.</text>
</comment>
<dbReference type="AlphaFoldDB" id="A0A8T2UT55"/>
<name>A0A8T2UT55_CERRI</name>
<gene>
    <name evidence="3" type="ORF">KP509_05G054800</name>
</gene>
<feature type="repeat" description="PPR" evidence="2">
    <location>
        <begin position="617"/>
        <end position="651"/>
    </location>
</feature>
<evidence type="ECO:0000256" key="1">
    <source>
        <dbReference type="ARBA" id="ARBA00022737"/>
    </source>
</evidence>
<feature type="repeat" description="PPR" evidence="2">
    <location>
        <begin position="76"/>
        <end position="110"/>
    </location>
</feature>
<dbReference type="GO" id="GO:0009451">
    <property type="term" value="P:RNA modification"/>
    <property type="evidence" value="ECO:0007669"/>
    <property type="project" value="InterPro"/>
</dbReference>
<proteinExistence type="predicted"/>
<dbReference type="Pfam" id="PF13812">
    <property type="entry name" value="PPR_3"/>
    <property type="match status" value="1"/>
</dbReference>
<evidence type="ECO:0000313" key="3">
    <source>
        <dbReference type="EMBL" id="KAH7437066.1"/>
    </source>
</evidence>
<dbReference type="FunFam" id="1.25.40.10:FF:000158">
    <property type="entry name" value="pentatricopeptide repeat-containing protein At2g33680"/>
    <property type="match status" value="1"/>
</dbReference>
<dbReference type="PROSITE" id="PS51375">
    <property type="entry name" value="PPR"/>
    <property type="match status" value="5"/>
</dbReference>
<dbReference type="GO" id="GO:0048731">
    <property type="term" value="P:system development"/>
    <property type="evidence" value="ECO:0007669"/>
    <property type="project" value="UniProtKB-ARBA"/>
</dbReference>
<protein>
    <recommendedName>
        <fullName evidence="5">Pentatricopeptide repeat-containing protein</fullName>
    </recommendedName>
</protein>
<accession>A0A8T2UT55</accession>
<dbReference type="NCBIfam" id="TIGR00756">
    <property type="entry name" value="PPR"/>
    <property type="match status" value="1"/>
</dbReference>
<evidence type="ECO:0000256" key="2">
    <source>
        <dbReference type="PROSITE-ProRule" id="PRU00708"/>
    </source>
</evidence>
<dbReference type="InterPro" id="IPR046960">
    <property type="entry name" value="PPR_At4g14850-like_plant"/>
</dbReference>
<dbReference type="Gene3D" id="1.25.40.10">
    <property type="entry name" value="Tetratricopeptide repeat domain"/>
    <property type="match status" value="6"/>
</dbReference>
<dbReference type="Pfam" id="PF13041">
    <property type="entry name" value="PPR_2"/>
    <property type="match status" value="1"/>
</dbReference>
<dbReference type="EMBL" id="CM035410">
    <property type="protein sequence ID" value="KAH7437066.1"/>
    <property type="molecule type" value="Genomic_DNA"/>
</dbReference>
<dbReference type="PANTHER" id="PTHR47926">
    <property type="entry name" value="PENTATRICOPEPTIDE REPEAT-CONTAINING PROTEIN"/>
    <property type="match status" value="1"/>
</dbReference>
<feature type="repeat" description="PPR" evidence="2">
    <location>
        <begin position="582"/>
        <end position="616"/>
    </location>
</feature>
<organism evidence="3 4">
    <name type="scientific">Ceratopteris richardii</name>
    <name type="common">Triangle waterfern</name>
    <dbReference type="NCBI Taxonomy" id="49495"/>
    <lineage>
        <taxon>Eukaryota</taxon>
        <taxon>Viridiplantae</taxon>
        <taxon>Streptophyta</taxon>
        <taxon>Embryophyta</taxon>
        <taxon>Tracheophyta</taxon>
        <taxon>Polypodiopsida</taxon>
        <taxon>Polypodiidae</taxon>
        <taxon>Polypodiales</taxon>
        <taxon>Pteridineae</taxon>
        <taxon>Pteridaceae</taxon>
        <taxon>Parkerioideae</taxon>
        <taxon>Ceratopteris</taxon>
    </lineage>
</organism>
<evidence type="ECO:0008006" key="5">
    <source>
        <dbReference type="Google" id="ProtNLM"/>
    </source>
</evidence>
<sequence length="732" mass="80789">MLQGGLPLSRDVIYHHLQVCYKKRDLAGGRLLHSLMIMGELNRLAALGDHLIRLFAACGGTLLESSLVFCTISDPDSFTWQAFIFAHTLMGQHALALQLSVNMQESGIAPCEFMLSSVLKACSSLGSLRHGRLIHDYMVTVGFDCNSVLGSSLLDMYGKCGCPSEARAVFDALPSKNAVAFSAMMSAYVQFDMGFLALQLFEDMQERVDVKLDEVSYLFALKACTCTQSSRLGRLIHERILKEGLLLNEAMGNALLDMYVKCGSLDEAHNTFIRLSTRNIVSYGTILAGYAQNVHWISATELLKELLHEGKTPNEVIFLSLVKACSTREAEHSGRCIHSQIIENGLEESLVIGSALIRMYGRYGMITDAYRVFLRLPEWDAVAWEVIMSGLLGQGVSISPLDIFGEMQGKGINQDRVILLSGMKACGRSKNVSDGQIIHNVLVENGFEGSTAINNAILDMYLRCGMVDDALQVHDSHESRDVVTWNTAIAGCMLKVHDLSPIEIFTTMQQDQVTPDMVTFTLLLQRYGNLRALEAGKQIFDFMVKSGCEVDLVTGTALIYMFAKSGYLDDALWVLCTLQEQDVVSWNAIIVGYIQQGNFLLAMKCVRDLEKQGLQLNVSSCTSIIASCSHIGALEEGLQFLRFMRDHGMSPQIEHVNSMIDLLGRSGCLTEAKKLISEITGLADIVSWRSLLTSCKTYGNFDLARQCVCQLDILNADINNMPNIANVGLDFL</sequence>
<dbReference type="GO" id="GO:0003723">
    <property type="term" value="F:RNA binding"/>
    <property type="evidence" value="ECO:0007669"/>
    <property type="project" value="InterPro"/>
</dbReference>
<keyword evidence="1" id="KW-0677">Repeat</keyword>
<dbReference type="InterPro" id="IPR011990">
    <property type="entry name" value="TPR-like_helical_dom_sf"/>
</dbReference>
<evidence type="ECO:0000313" key="4">
    <source>
        <dbReference type="Proteomes" id="UP000825935"/>
    </source>
</evidence>
<reference evidence="3" key="1">
    <citation type="submission" date="2021-08" db="EMBL/GenBank/DDBJ databases">
        <title>WGS assembly of Ceratopteris richardii.</title>
        <authorList>
            <person name="Marchant D.B."/>
            <person name="Chen G."/>
            <person name="Jenkins J."/>
            <person name="Shu S."/>
            <person name="Leebens-Mack J."/>
            <person name="Grimwood J."/>
            <person name="Schmutz J."/>
            <person name="Soltis P."/>
            <person name="Soltis D."/>
            <person name="Chen Z.-H."/>
        </authorList>
    </citation>
    <scope>NUCLEOTIDE SEQUENCE</scope>
    <source>
        <strain evidence="3">Whitten #5841</strain>
        <tissue evidence="3">Leaf</tissue>
    </source>
</reference>
<keyword evidence="4" id="KW-1185">Reference proteome</keyword>
<dbReference type="Proteomes" id="UP000825935">
    <property type="component" value="Chromosome 5"/>
</dbReference>
<dbReference type="InterPro" id="IPR002885">
    <property type="entry name" value="PPR_rpt"/>
</dbReference>
<feature type="repeat" description="PPR" evidence="2">
    <location>
        <begin position="279"/>
        <end position="313"/>
    </location>
</feature>
<dbReference type="OrthoDB" id="1887535at2759"/>